<dbReference type="EMBL" id="AOFI03000001">
    <property type="protein sequence ID" value="KAF4326062.1"/>
    <property type="molecule type" value="Genomic_DNA"/>
</dbReference>
<keyword evidence="4 5" id="KW-0472">Membrane</keyword>
<feature type="transmembrane region" description="Helical" evidence="5">
    <location>
        <begin position="115"/>
        <end position="140"/>
    </location>
</feature>
<comment type="subcellular location">
    <subcellularLocation>
        <location evidence="1">Membrane</location>
        <topology evidence="1">Multi-pass membrane protein</topology>
    </subcellularLocation>
</comment>
<dbReference type="PANTHER" id="PTHR47791">
    <property type="entry name" value="MEIOTICALLY UP-REGULATED GENE 191 PROTEIN"/>
    <property type="match status" value="1"/>
</dbReference>
<dbReference type="GO" id="GO:0005975">
    <property type="term" value="P:carbohydrate metabolic process"/>
    <property type="evidence" value="ECO:0007669"/>
    <property type="project" value="InterPro"/>
</dbReference>
<gene>
    <name evidence="7" type="ORF">G195_000300</name>
</gene>
<dbReference type="CDD" id="cd06261">
    <property type="entry name" value="TM_PBP2"/>
    <property type="match status" value="1"/>
</dbReference>
<keyword evidence="2 5" id="KW-0812">Transmembrane</keyword>
<reference evidence="7" key="2">
    <citation type="submission" date="2020-02" db="EMBL/GenBank/DDBJ databases">
        <authorList>
            <person name="Studholme D.J."/>
        </authorList>
    </citation>
    <scope>NUCLEOTIDE SEQUENCE</scope>
    <source>
        <strain evidence="7">00238/432</strain>
    </source>
</reference>
<dbReference type="PANTHER" id="PTHR47791:SF3">
    <property type="entry name" value="MEIOTICALLY UP-REGULATED GENE 191 PROTEIN"/>
    <property type="match status" value="1"/>
</dbReference>
<dbReference type="InterPro" id="IPR005198">
    <property type="entry name" value="Glyco_hydro_76"/>
</dbReference>
<organism evidence="7 8">
    <name type="scientific">Phytophthora kernoviae 00238/432</name>
    <dbReference type="NCBI Taxonomy" id="1284355"/>
    <lineage>
        <taxon>Eukaryota</taxon>
        <taxon>Sar</taxon>
        <taxon>Stramenopiles</taxon>
        <taxon>Oomycota</taxon>
        <taxon>Peronosporomycetes</taxon>
        <taxon>Peronosporales</taxon>
        <taxon>Peronosporaceae</taxon>
        <taxon>Phytophthora</taxon>
    </lineage>
</organism>
<evidence type="ECO:0000256" key="2">
    <source>
        <dbReference type="ARBA" id="ARBA00022692"/>
    </source>
</evidence>
<dbReference type="InterPro" id="IPR035906">
    <property type="entry name" value="MetI-like_sf"/>
</dbReference>
<dbReference type="InterPro" id="IPR000515">
    <property type="entry name" value="MetI-like"/>
</dbReference>
<dbReference type="Pfam" id="PF03663">
    <property type="entry name" value="Glyco_hydro_76"/>
    <property type="match status" value="1"/>
</dbReference>
<evidence type="ECO:0000313" key="8">
    <source>
        <dbReference type="Proteomes" id="UP000702964"/>
    </source>
</evidence>
<evidence type="ECO:0000256" key="4">
    <source>
        <dbReference type="ARBA" id="ARBA00023136"/>
    </source>
</evidence>
<dbReference type="Pfam" id="PF00528">
    <property type="entry name" value="BPD_transp_1"/>
    <property type="match status" value="1"/>
</dbReference>
<dbReference type="PROSITE" id="PS50928">
    <property type="entry name" value="ABC_TM1"/>
    <property type="match status" value="1"/>
</dbReference>
<evidence type="ECO:0000313" key="7">
    <source>
        <dbReference type="EMBL" id="KAF4326062.1"/>
    </source>
</evidence>
<proteinExistence type="predicted"/>
<dbReference type="Proteomes" id="UP000702964">
    <property type="component" value="Unassembled WGS sequence"/>
</dbReference>
<dbReference type="Gene3D" id="1.50.10.20">
    <property type="match status" value="1"/>
</dbReference>
<dbReference type="InterPro" id="IPR008928">
    <property type="entry name" value="6-hairpin_glycosidase_sf"/>
</dbReference>
<evidence type="ECO:0000256" key="3">
    <source>
        <dbReference type="ARBA" id="ARBA00022989"/>
    </source>
</evidence>
<dbReference type="InterPro" id="IPR053169">
    <property type="entry name" value="MUG_Protein"/>
</dbReference>
<dbReference type="AlphaFoldDB" id="A0A8J4WC90"/>
<dbReference type="GO" id="GO:0016020">
    <property type="term" value="C:membrane"/>
    <property type="evidence" value="ECO:0007669"/>
    <property type="project" value="UniProtKB-SubCell"/>
</dbReference>
<name>A0A8J4WC90_9STRA</name>
<dbReference type="SUPFAM" id="SSF48208">
    <property type="entry name" value="Six-hairpin glycosidases"/>
    <property type="match status" value="1"/>
</dbReference>
<dbReference type="GO" id="GO:0055085">
    <property type="term" value="P:transmembrane transport"/>
    <property type="evidence" value="ECO:0007669"/>
    <property type="project" value="InterPro"/>
</dbReference>
<feature type="transmembrane region" description="Helical" evidence="5">
    <location>
        <begin position="22"/>
        <end position="41"/>
    </location>
</feature>
<evidence type="ECO:0000256" key="5">
    <source>
        <dbReference type="SAM" id="Phobius"/>
    </source>
</evidence>
<protein>
    <recommendedName>
        <fullName evidence="6">ABC transmembrane type-1 domain-containing protein</fullName>
    </recommendedName>
</protein>
<feature type="transmembrane region" description="Helical" evidence="5">
    <location>
        <begin position="161"/>
        <end position="182"/>
    </location>
</feature>
<accession>A0A8J4WC90</accession>
<evidence type="ECO:0000259" key="6">
    <source>
        <dbReference type="PROSITE" id="PS50928"/>
    </source>
</evidence>
<evidence type="ECO:0000256" key="1">
    <source>
        <dbReference type="ARBA" id="ARBA00004141"/>
    </source>
</evidence>
<comment type="caution">
    <text evidence="7">The sequence shown here is derived from an EMBL/GenBank/DDBJ whole genome shotgun (WGS) entry which is preliminary data.</text>
</comment>
<feature type="domain" description="ABC transmembrane type-1" evidence="6">
    <location>
        <begin position="1"/>
        <end position="136"/>
    </location>
</feature>
<dbReference type="SUPFAM" id="SSF161098">
    <property type="entry name" value="MetI-like"/>
    <property type="match status" value="2"/>
</dbReference>
<keyword evidence="3 5" id="KW-1133">Transmembrane helix</keyword>
<dbReference type="Gene3D" id="1.10.3720.10">
    <property type="entry name" value="MetI-like"/>
    <property type="match status" value="1"/>
</dbReference>
<sequence>MFLASNDWFRPLLIVTDTWKEFGYGTIVYLAALTAINPALYESAAMDGASRWKQTLNITLPGMFPTIILLGTLSLGNVLNAGFDQVFNLYNPLVYETGDIIDTFVYRMGLINMQYSFATAIGLMKSVISFVLIVISYRLASSGGIVPWYMVISNLGLINSIWALVLPGAVPVFNVILLMNFFKGIPKELEEAAFIDGARDKAYTERAEELVRSIIARNGSLHNEFYDDMEWLALAGLRLYDATGSEEMKGYVLELWDDIKTAWWEDELGGMAWKKDQRDNRNACSNGPAAILAARLYERFGDRVDLEWAKKIYDWEKQYLVHSQTGLVADGLVLREDGTLDVNEAWIFTYNQGTFIGAGVELYRITGEKAYLKDAEKTAAGSLKALTDEKTGIFKEDGDGDGALFKGILIRYLVELYETGHNKSLKKAIYRNADALLKGSRDNGLFGQAWGKPAQNPLDLSAQLSGVFLLEGAAKLEAGKVDKPDKPDKPLKK</sequence>
<reference evidence="7" key="1">
    <citation type="journal article" date="2015" name="Genom Data">
        <title>Draft genome sequences of Phytophthora kernoviae and Phytophthora ramorum lineage EU2 from Scotland.</title>
        <authorList>
            <person name="Sambles C."/>
            <person name="Schlenzig A."/>
            <person name="O'Neill P."/>
            <person name="Grant M."/>
            <person name="Studholme D.J."/>
        </authorList>
    </citation>
    <scope>NUCLEOTIDE SEQUENCE</scope>
    <source>
        <strain evidence="7">00238/432</strain>
    </source>
</reference>
<feature type="transmembrane region" description="Helical" evidence="5">
    <location>
        <begin position="62"/>
        <end position="83"/>
    </location>
</feature>